<gene>
    <name evidence="1" type="ORF">C6P99_13860</name>
</gene>
<accession>A0AB37AT51</accession>
<evidence type="ECO:0000313" key="2">
    <source>
        <dbReference type="Proteomes" id="UP000237811"/>
    </source>
</evidence>
<name>A0AB37AT51_9BURK</name>
<comment type="caution">
    <text evidence="1">The sequence shown here is derived from an EMBL/GenBank/DDBJ whole genome shotgun (WGS) entry which is preliminary data.</text>
</comment>
<dbReference type="Proteomes" id="UP000237811">
    <property type="component" value="Unassembled WGS sequence"/>
</dbReference>
<evidence type="ECO:0000313" key="1">
    <source>
        <dbReference type="EMBL" id="PRE49092.1"/>
    </source>
</evidence>
<organism evidence="1 2">
    <name type="scientific">Burkholderia multivorans</name>
    <dbReference type="NCBI Taxonomy" id="87883"/>
    <lineage>
        <taxon>Bacteria</taxon>
        <taxon>Pseudomonadati</taxon>
        <taxon>Pseudomonadota</taxon>
        <taxon>Betaproteobacteria</taxon>
        <taxon>Burkholderiales</taxon>
        <taxon>Burkholderiaceae</taxon>
        <taxon>Burkholderia</taxon>
        <taxon>Burkholderia cepacia complex</taxon>
    </lineage>
</organism>
<reference evidence="1 2" key="1">
    <citation type="submission" date="2018-03" db="EMBL/GenBank/DDBJ databases">
        <authorList>
            <person name="Nguyen K."/>
            <person name="Fouts D."/>
            <person name="Sutton G."/>
        </authorList>
    </citation>
    <scope>NUCLEOTIDE SEQUENCE [LARGE SCALE GENOMIC DNA]</scope>
    <source>
        <strain evidence="1 2">AU14328</strain>
    </source>
</reference>
<sequence length="60" mass="6147">MQIGAAAAIALRRSVVGARCSVVGARCSVLGARCSGGSRSAIRRRMATSTSISARAKKVR</sequence>
<dbReference type="AlphaFoldDB" id="A0AB37AT51"/>
<proteinExistence type="predicted"/>
<protein>
    <submittedName>
        <fullName evidence="1">Uncharacterized protein</fullName>
    </submittedName>
</protein>
<dbReference type="EMBL" id="PVFR01000039">
    <property type="protein sequence ID" value="PRE49092.1"/>
    <property type="molecule type" value="Genomic_DNA"/>
</dbReference>